<comment type="caution">
    <text evidence="5">The sequence shown here is derived from an EMBL/GenBank/DDBJ whole genome shotgun (WGS) entry which is preliminary data.</text>
</comment>
<keyword evidence="4" id="KW-0732">Signal</keyword>
<evidence type="ECO:0000256" key="1">
    <source>
        <dbReference type="ARBA" id="ARBA00022737"/>
    </source>
</evidence>
<dbReference type="PANTHER" id="PTHR44943">
    <property type="entry name" value="CELLULOSE SYNTHASE OPERON PROTEIN C"/>
    <property type="match status" value="1"/>
</dbReference>
<feature type="chain" id="PRO_5046874903" evidence="4">
    <location>
        <begin position="20"/>
        <end position="340"/>
    </location>
</feature>
<protein>
    <submittedName>
        <fullName evidence="5">Tetratricopeptide repeat protein</fullName>
    </submittedName>
</protein>
<keyword evidence="1" id="KW-0677">Repeat</keyword>
<gene>
    <name evidence="5" type="ORF">ABS768_14445</name>
</gene>
<keyword evidence="2 3" id="KW-0802">TPR repeat</keyword>
<accession>A0ABW8YEP1</accession>
<evidence type="ECO:0000313" key="5">
    <source>
        <dbReference type="EMBL" id="MFL9838708.1"/>
    </source>
</evidence>
<name>A0ABW8YEP1_9FLAO</name>
<dbReference type="Proteomes" id="UP001629059">
    <property type="component" value="Unassembled WGS sequence"/>
</dbReference>
<proteinExistence type="predicted"/>
<sequence length="340" mass="39743">MKKLLFFLAFVAVPFSSFSQETAKEKIHRGVELHDEGNYREAIAVYEEVIAEDDKNWEAYYEMCLSYVSLREFDKTVKYADIIIDSDSDMMPKGYYIKGIALDYSGKHKEAIKVFKKGIKAAPEFHSLYYSLAIVDCRLEEYDEAEEYLQEGLQQNPLYGSSHLLLGKLNYEERTKSLLALYNFLIIEPTGKRANEALTLVKKHHSLGVEFKDDNNVNITLSSLAIDSEFGGAEALLSMSQALRRDEEYADKSDFDFFADNTKSFFMVLGELKENDKKKGFWWDYYVDFFYDLAKNEEMYETFIYYIHQDIQNTQVELWLQDNPEKIDAFLEWVSNYKRA</sequence>
<reference evidence="5 6" key="1">
    <citation type="submission" date="2024-06" db="EMBL/GenBank/DDBJ databases">
        <authorList>
            <person name="Kaempfer P."/>
            <person name="Viver T."/>
        </authorList>
    </citation>
    <scope>NUCLEOTIDE SEQUENCE [LARGE SCALE GENOMIC DNA]</scope>
    <source>
        <strain evidence="5 6">ST-75</strain>
    </source>
</reference>
<dbReference type="SUPFAM" id="SSF48452">
    <property type="entry name" value="TPR-like"/>
    <property type="match status" value="1"/>
</dbReference>
<dbReference type="PANTHER" id="PTHR44943:SF8">
    <property type="entry name" value="TPR REPEAT-CONTAINING PROTEIN MJ0263"/>
    <property type="match status" value="1"/>
</dbReference>
<feature type="repeat" description="TPR" evidence="3">
    <location>
        <begin position="126"/>
        <end position="159"/>
    </location>
</feature>
<dbReference type="InterPro" id="IPR011990">
    <property type="entry name" value="TPR-like_helical_dom_sf"/>
</dbReference>
<evidence type="ECO:0000256" key="3">
    <source>
        <dbReference type="PROSITE-ProRule" id="PRU00339"/>
    </source>
</evidence>
<dbReference type="InterPro" id="IPR051685">
    <property type="entry name" value="Ycf3/AcsC/BcsC/TPR_MFPF"/>
</dbReference>
<dbReference type="PROSITE" id="PS50005">
    <property type="entry name" value="TPR"/>
    <property type="match status" value="2"/>
</dbReference>
<dbReference type="Gene3D" id="1.25.40.10">
    <property type="entry name" value="Tetratricopeptide repeat domain"/>
    <property type="match status" value="2"/>
</dbReference>
<dbReference type="Pfam" id="PF14559">
    <property type="entry name" value="TPR_19"/>
    <property type="match status" value="1"/>
</dbReference>
<dbReference type="InterPro" id="IPR019734">
    <property type="entry name" value="TPR_rpt"/>
</dbReference>
<evidence type="ECO:0000256" key="4">
    <source>
        <dbReference type="SAM" id="SignalP"/>
    </source>
</evidence>
<organism evidence="5 6">
    <name type="scientific">Flavobacterium rhizophilum</name>
    <dbReference type="NCBI Taxonomy" id="3163296"/>
    <lineage>
        <taxon>Bacteria</taxon>
        <taxon>Pseudomonadati</taxon>
        <taxon>Bacteroidota</taxon>
        <taxon>Flavobacteriia</taxon>
        <taxon>Flavobacteriales</taxon>
        <taxon>Flavobacteriaceae</taxon>
        <taxon>Flavobacterium</taxon>
    </lineage>
</organism>
<evidence type="ECO:0000313" key="6">
    <source>
        <dbReference type="Proteomes" id="UP001629059"/>
    </source>
</evidence>
<dbReference type="EMBL" id="JBELQB010000012">
    <property type="protein sequence ID" value="MFL9838708.1"/>
    <property type="molecule type" value="Genomic_DNA"/>
</dbReference>
<feature type="repeat" description="TPR" evidence="3">
    <location>
        <begin position="92"/>
        <end position="125"/>
    </location>
</feature>
<dbReference type="RefSeq" id="WP_408075650.1">
    <property type="nucleotide sequence ID" value="NZ_JBELQB010000012.1"/>
</dbReference>
<dbReference type="SMART" id="SM00028">
    <property type="entry name" value="TPR"/>
    <property type="match status" value="4"/>
</dbReference>
<feature type="signal peptide" evidence="4">
    <location>
        <begin position="1"/>
        <end position="19"/>
    </location>
</feature>
<keyword evidence="6" id="KW-1185">Reference proteome</keyword>
<evidence type="ECO:0000256" key="2">
    <source>
        <dbReference type="ARBA" id="ARBA00022803"/>
    </source>
</evidence>
<dbReference type="Pfam" id="PF13181">
    <property type="entry name" value="TPR_8"/>
    <property type="match status" value="1"/>
</dbReference>